<keyword evidence="1" id="KW-0812">Transmembrane</keyword>
<sequence length="444" mass="51919">MMLSGWLTNLQYYVIIPEIVYLSELFPHIAVDSSTAATLPLANEVRDQASYYHAFCACLLPNNSNYLYAAVLHLPKNPKLYFGKLLNIQKLHQSFEDSGEATKDDRKIRNDPCSVIRQTINVLNKWITKIFFFEKVVKHIILINDRTDQCIIPKDLHRTYHKGQKPLIRWLIDKIIVDVTMTKMSHWSHWQYELERKDNIGEQLKDRKNRNIFEGTRLLLSHAIIDQTKNEFVNKTIIKKSLMEFLRELIVESIVADAIFSMDLTNNWIKYDFDDFKKPPQSLIIFQGWTWLLNLLRIMFFIVGAFVMLITTCAICGFACILSSILRDDYFRRRQRREQDEELRILQERFYEAGMNIHFNAFNDPPPQFDRQSNSETNTAIEQLSTISEDDLTQSDTSTSLEIIYPKVTLSLTPKQVALCDKDDSKTETIIETCRSHTEIILND</sequence>
<evidence type="ECO:0000313" key="5">
    <source>
        <dbReference type="WBParaSite" id="Bm9060.1"/>
    </source>
</evidence>
<proteinExistence type="predicted"/>
<dbReference type="KEGG" id="bmy:BM_BM9060"/>
<dbReference type="WormBase" id="Bm9060">
    <property type="protein sequence ID" value="BM34374"/>
    <property type="gene ID" value="WBGene00229321"/>
</dbReference>
<feature type="transmembrane region" description="Helical" evidence="1">
    <location>
        <begin position="298"/>
        <end position="326"/>
    </location>
</feature>
<dbReference type="CTD" id="6096998"/>
<gene>
    <name evidence="2 5 6" type="ORF">Bm9060</name>
    <name evidence="3" type="ORF">BM_BM9060</name>
    <name evidence="2" type="ORF">BM_Bm9060</name>
</gene>
<dbReference type="GeneID" id="6096998"/>
<dbReference type="EMBL" id="LN856829">
    <property type="protein sequence ID" value="CRZ23189.1"/>
    <property type="molecule type" value="Genomic_DNA"/>
</dbReference>
<dbReference type="WBParaSite" id="Bm9060.1">
    <property type="protein sequence ID" value="Bm9060.1"/>
    <property type="gene ID" value="WBGene00229321"/>
</dbReference>
<keyword evidence="1" id="KW-0472">Membrane</keyword>
<reference evidence="2" key="2">
    <citation type="submission" date="2012-12" db="EMBL/GenBank/DDBJ databases">
        <authorList>
            <person name="Gao Y.W."/>
            <person name="Fan S.T."/>
            <person name="Sun H.T."/>
            <person name="Wang Z."/>
            <person name="Gao X.L."/>
            <person name="Li Y.G."/>
            <person name="Wang T.C."/>
            <person name="Zhang K."/>
            <person name="Xu W.W."/>
            <person name="Yu Z.J."/>
            <person name="Xia X.Z."/>
        </authorList>
    </citation>
    <scope>NUCLEOTIDE SEQUENCE</scope>
    <source>
        <strain evidence="2">FR3</strain>
    </source>
</reference>
<name>A0A0H5SH56_BRUMA</name>
<accession>A0A4E9FMC8</accession>
<accession>A0A0H5SH56</accession>
<evidence type="ECO:0000256" key="1">
    <source>
        <dbReference type="SAM" id="Phobius"/>
    </source>
</evidence>
<evidence type="ECO:0000313" key="4">
    <source>
        <dbReference type="Proteomes" id="UP000006672"/>
    </source>
</evidence>
<dbReference type="RefSeq" id="XP_042937226.1">
    <property type="nucleotide sequence ID" value="XM_043081292.1"/>
</dbReference>
<evidence type="ECO:0000313" key="6">
    <source>
        <dbReference type="WormBase" id="Bm9060"/>
    </source>
</evidence>
<reference evidence="5" key="4">
    <citation type="submission" date="2019-12" db="UniProtKB">
        <authorList>
            <consortium name="WormBaseParasite"/>
        </authorList>
    </citation>
    <scope>IDENTIFICATION</scope>
</reference>
<dbReference type="OrthoDB" id="5863459at2759"/>
<dbReference type="EMBL" id="CAAKNF010000195">
    <property type="protein sequence ID" value="VIO97664.1"/>
    <property type="molecule type" value="Genomic_DNA"/>
</dbReference>
<reference evidence="3" key="3">
    <citation type="submission" date="2019-04" db="EMBL/GenBank/DDBJ databases">
        <authorList>
            <person name="Howe K."/>
            <person name="Paulini M."/>
            <person name="Williams G."/>
        </authorList>
    </citation>
    <scope>NUCLEOTIDE SEQUENCE [LARGE SCALE GENOMIC DNA]</scope>
    <source>
        <strain evidence="3">FR3</strain>
    </source>
</reference>
<dbReference type="AlphaFoldDB" id="A0A0H5SH56"/>
<evidence type="ECO:0000313" key="2">
    <source>
        <dbReference type="EMBL" id="CRZ23189.1"/>
    </source>
</evidence>
<dbReference type="STRING" id="6279.A0A0H5SH56"/>
<dbReference type="OMA" id="RIMFFIV"/>
<keyword evidence="4" id="KW-1185">Reference proteome</keyword>
<protein>
    <submittedName>
        <fullName evidence="2 5">Bm9060</fullName>
    </submittedName>
</protein>
<evidence type="ECO:0000313" key="3">
    <source>
        <dbReference type="EMBL" id="VIO97664.1"/>
    </source>
</evidence>
<keyword evidence="1" id="KW-1133">Transmembrane helix</keyword>
<organism evidence="2">
    <name type="scientific">Brugia malayi</name>
    <name type="common">Filarial nematode worm</name>
    <dbReference type="NCBI Taxonomy" id="6279"/>
    <lineage>
        <taxon>Eukaryota</taxon>
        <taxon>Metazoa</taxon>
        <taxon>Ecdysozoa</taxon>
        <taxon>Nematoda</taxon>
        <taxon>Chromadorea</taxon>
        <taxon>Rhabditida</taxon>
        <taxon>Spirurina</taxon>
        <taxon>Spiruromorpha</taxon>
        <taxon>Filarioidea</taxon>
        <taxon>Onchocercidae</taxon>
        <taxon>Brugia</taxon>
    </lineage>
</organism>
<dbReference type="Proteomes" id="UP000006672">
    <property type="component" value="Unassembled WGS sequence"/>
</dbReference>
<reference evidence="2 4" key="1">
    <citation type="journal article" date="2007" name="Science">
        <title>Draft genome of the filarial nematode parasite Brugia malayi.</title>
        <authorList>
            <person name="Ghedin E."/>
            <person name="Wang S."/>
            <person name="Spiro D."/>
            <person name="Caler E."/>
            <person name="Zhao Q."/>
            <person name="Crabtree J."/>
            <person name="Allen J.E."/>
            <person name="Delcher A.L."/>
            <person name="Guiliano D.B."/>
            <person name="Miranda-Saavedra D."/>
            <person name="Angiuoli S.V."/>
            <person name="Creasy T."/>
            <person name="Amedeo P."/>
            <person name="Haas B."/>
            <person name="El-Sayed N.M."/>
            <person name="Wortman J.R."/>
            <person name="Feldblyum T."/>
            <person name="Tallon L."/>
            <person name="Schatz M."/>
            <person name="Shumway M."/>
            <person name="Koo H."/>
            <person name="Salzberg S.L."/>
            <person name="Schobel S."/>
            <person name="Pertea M."/>
            <person name="Pop M."/>
            <person name="White O."/>
            <person name="Barton G.J."/>
            <person name="Carlow C.K."/>
            <person name="Crawford M.J."/>
            <person name="Daub J."/>
            <person name="Dimmic M.W."/>
            <person name="Estes C.F."/>
            <person name="Foster J.M."/>
            <person name="Ganatra M."/>
            <person name="Gregory W.F."/>
            <person name="Johnson N.M."/>
            <person name="Jin J."/>
            <person name="Komuniecki R."/>
            <person name="Korf I."/>
            <person name="Kumar S."/>
            <person name="Laney S."/>
            <person name="Li B.W."/>
            <person name="Li W."/>
            <person name="Lindblom T.H."/>
            <person name="Lustigman S."/>
            <person name="Ma D."/>
            <person name="Maina C.V."/>
            <person name="Martin D.M."/>
            <person name="McCarter J.P."/>
            <person name="McReynolds L."/>
            <person name="Mitreva M."/>
            <person name="Nutman T.B."/>
            <person name="Parkinson J."/>
            <person name="Peregrin-Alvarez J.M."/>
            <person name="Poole C."/>
            <person name="Ren Q."/>
            <person name="Saunders L."/>
            <person name="Sluder A.E."/>
            <person name="Smith K."/>
            <person name="Stanke M."/>
            <person name="Unnasch T.R."/>
            <person name="Ware J."/>
            <person name="Wei A.D."/>
            <person name="Weil G."/>
            <person name="Williams D.J."/>
            <person name="Zhang Y."/>
            <person name="Williams S.A."/>
            <person name="Fraser-Liggett C."/>
            <person name="Slatko B."/>
            <person name="Blaxter M.L."/>
            <person name="Scott A.L."/>
        </authorList>
    </citation>
    <scope>NUCLEOTIDE SEQUENCE</scope>
    <source>
        <strain evidence="2 4">FR3</strain>
    </source>
</reference>